<dbReference type="EMBL" id="QOHR01000003">
    <property type="protein sequence ID" value="REC58331.1"/>
    <property type="molecule type" value="Genomic_DNA"/>
</dbReference>
<protein>
    <submittedName>
        <fullName evidence="2">DUF1643 domain-containing protein</fullName>
    </submittedName>
</protein>
<dbReference type="OrthoDB" id="9807577at2"/>
<keyword evidence="3" id="KW-1185">Reference proteome</keyword>
<evidence type="ECO:0000313" key="2">
    <source>
        <dbReference type="EMBL" id="REC58331.1"/>
    </source>
</evidence>
<dbReference type="Pfam" id="PF07799">
    <property type="entry name" value="DUF1643"/>
    <property type="match status" value="1"/>
</dbReference>
<dbReference type="Proteomes" id="UP000257131">
    <property type="component" value="Unassembled WGS sequence"/>
</dbReference>
<dbReference type="InterPro" id="IPR012441">
    <property type="entry name" value="DUF1643"/>
</dbReference>
<evidence type="ECO:0000256" key="1">
    <source>
        <dbReference type="SAM" id="MobiDB-lite"/>
    </source>
</evidence>
<dbReference type="RefSeq" id="WP_115978714.1">
    <property type="nucleotide sequence ID" value="NZ_QOHR01000003.1"/>
</dbReference>
<proteinExistence type="predicted"/>
<dbReference type="AlphaFoldDB" id="A0A3D9BY93"/>
<reference evidence="2 3" key="1">
    <citation type="journal article" date="2017" name="Int. J. Syst. Evol. Microbiol.">
        <title>Rhodosalinus sediminis gen. nov., sp. nov., isolated from marine saltern.</title>
        <authorList>
            <person name="Guo L.Y."/>
            <person name="Ling S.K."/>
            <person name="Li C.M."/>
            <person name="Chen G.J."/>
            <person name="Du Z.J."/>
        </authorList>
    </citation>
    <scope>NUCLEOTIDE SEQUENCE [LARGE SCALE GENOMIC DNA]</scope>
    <source>
        <strain evidence="2 3">WDN1C137</strain>
    </source>
</reference>
<sequence length="182" mass="19993">MVTRRHRKGDAESVAVYSPCLRYRYLLTRVWDAAGGHVHFVMLNPSTATEVQNDPTVERCERRARALGYGGFTVTNIFAWRDTDPKAMRRAADPVGPENDRAIREAARAADRTVAAWGAHGAHLDRGRAVARLLAAAGVPLHHLGLTQAGHPRHPLYVAYARQPEPWSDPKPDPGTEAAPHG</sequence>
<accession>A0A3D9BY93</accession>
<feature type="region of interest" description="Disordered" evidence="1">
    <location>
        <begin position="163"/>
        <end position="182"/>
    </location>
</feature>
<organism evidence="2 3">
    <name type="scientific">Rhodosalinus sediminis</name>
    <dbReference type="NCBI Taxonomy" id="1940533"/>
    <lineage>
        <taxon>Bacteria</taxon>
        <taxon>Pseudomonadati</taxon>
        <taxon>Pseudomonadota</taxon>
        <taxon>Alphaproteobacteria</taxon>
        <taxon>Rhodobacterales</taxon>
        <taxon>Paracoccaceae</taxon>
        <taxon>Rhodosalinus</taxon>
    </lineage>
</organism>
<gene>
    <name evidence="2" type="ORF">DRV84_04185</name>
</gene>
<evidence type="ECO:0000313" key="3">
    <source>
        <dbReference type="Proteomes" id="UP000257131"/>
    </source>
</evidence>
<name>A0A3D9BY93_9RHOB</name>
<comment type="caution">
    <text evidence="2">The sequence shown here is derived from an EMBL/GenBank/DDBJ whole genome shotgun (WGS) entry which is preliminary data.</text>
</comment>